<dbReference type="PANTHER" id="PTHR30478:SF0">
    <property type="entry name" value="BETA SLIDING CLAMP"/>
    <property type="match status" value="1"/>
</dbReference>
<evidence type="ECO:0000256" key="6">
    <source>
        <dbReference type="ARBA" id="ARBA00022679"/>
    </source>
</evidence>
<accession>A0A449APU4</accession>
<feature type="domain" description="DNA polymerase III beta sliding clamp N-terminal" evidence="11">
    <location>
        <begin position="1"/>
        <end position="120"/>
    </location>
</feature>
<dbReference type="GO" id="GO:0003677">
    <property type="term" value="F:DNA binding"/>
    <property type="evidence" value="ECO:0007669"/>
    <property type="project" value="UniProtKB-KW"/>
</dbReference>
<evidence type="ECO:0000256" key="9">
    <source>
        <dbReference type="ARBA" id="ARBA00022932"/>
    </source>
</evidence>
<evidence type="ECO:0000256" key="7">
    <source>
        <dbReference type="ARBA" id="ARBA00022695"/>
    </source>
</evidence>
<dbReference type="InterPro" id="IPR001001">
    <property type="entry name" value="DNA_polIII_beta"/>
</dbReference>
<evidence type="ECO:0000313" key="15">
    <source>
        <dbReference type="Proteomes" id="UP000290495"/>
    </source>
</evidence>
<dbReference type="EC" id="2.7.7.7" evidence="14"/>
<evidence type="ECO:0000259" key="11">
    <source>
        <dbReference type="Pfam" id="PF00712"/>
    </source>
</evidence>
<comment type="function">
    <text evidence="1">Confers DNA tethering and processivity to DNA polymerases and other proteins. Acts as a clamp, forming a ring around DNA (a reaction catalyzed by the clamp-loading complex) which diffuses in an ATP-independent manner freely and bidirectionally along dsDNA. Initially characterized for its ability to contact the catalytic subunit of DNA polymerase III (Pol III), a complex, multichain enzyme responsible for most of the replicative synthesis in bacteria; Pol III exhibits 3'-5' exonuclease proofreading activity. The beta chain is required for initiation of replication as well as for processivity of DNA replication.</text>
</comment>
<sequence length="374" mass="43713">MKFTISKNLLENIIEFLSTFVDSNDSYMLFRGIYIELNNEEATFIAGNSSIASKKTIKIDEKEIKLEKTGSLLINTTILKNLVKKFEKEITFIKNENSLEVFENKTRYTLTLLDETKYSHFNFSIPQNKIVIKSKDLNEAINNVYISSNLNHEKSNNIVNNPVTKVINLRSEGNKIRFTSTDTYRLSTHVLNIGQESNLDINIDVKNFKKLYNKDMPSEINLFIENNRIGISYENTIIFTYIVNIKYIDIDRLIKFKNTKNIKIKKEELSKIINKTIFYSSEKIRRLQFSISENEIKTTFEIPEVGISEFITTSLEYSGNSFEIDIDWQFVKEAISAFNTEYIYLHITNNEDRIYIKGEDSDDNIQLLTPIRRY</sequence>
<comment type="subunit">
    <text evidence="4">Forms a ring-shaped head-to-tail homodimer around DNA which binds and tethers DNA polymerases and other proteins to the DNA. The DNA replisome complex has a single clamp-loading complex (3 tau and 1 each of delta, delta', psi and chi subunits) which binds 3 Pol III cores (1 core on the leading strand and 2 on the lagging strand) each with a beta sliding clamp dimer. Additional proteins in the replisome are other copies of gamma, psi and chi, Ssb, DNA helicase and RNA primase.</text>
</comment>
<feature type="domain" description="DNA polymerase III beta sliding clamp central" evidence="12">
    <location>
        <begin position="132"/>
        <end position="247"/>
    </location>
</feature>
<gene>
    <name evidence="14" type="primary">dnaN</name>
    <name evidence="14" type="ORF">NCTC10146_00002</name>
</gene>
<evidence type="ECO:0000313" key="14">
    <source>
        <dbReference type="EMBL" id="VEU68558.1"/>
    </source>
</evidence>
<evidence type="ECO:0000256" key="5">
    <source>
        <dbReference type="ARBA" id="ARBA00022490"/>
    </source>
</evidence>
<dbReference type="InterPro" id="IPR022637">
    <property type="entry name" value="DNA_polIII_beta_cen"/>
</dbReference>
<dbReference type="RefSeq" id="WP_004794115.1">
    <property type="nucleotide sequence ID" value="NZ_LR215010.1"/>
</dbReference>
<dbReference type="CDD" id="cd00140">
    <property type="entry name" value="beta_clamp"/>
    <property type="match status" value="1"/>
</dbReference>
<dbReference type="Pfam" id="PF02767">
    <property type="entry name" value="DNA_pol3_beta_2"/>
    <property type="match status" value="1"/>
</dbReference>
<evidence type="ECO:0000259" key="12">
    <source>
        <dbReference type="Pfam" id="PF02767"/>
    </source>
</evidence>
<dbReference type="InterPro" id="IPR022634">
    <property type="entry name" value="DNA_polIII_beta_N"/>
</dbReference>
<comment type="similarity">
    <text evidence="3">Belongs to the beta sliding clamp family.</text>
</comment>
<name>A0A449APU4_9BACT</name>
<keyword evidence="9" id="KW-0239">DNA-directed DNA polymerase</keyword>
<dbReference type="InterPro" id="IPR022635">
    <property type="entry name" value="DNA_polIII_beta_C"/>
</dbReference>
<keyword evidence="6 14" id="KW-0808">Transferase</keyword>
<dbReference type="Proteomes" id="UP000290495">
    <property type="component" value="Chromosome"/>
</dbReference>
<reference evidence="14 15" key="1">
    <citation type="submission" date="2019-01" db="EMBL/GenBank/DDBJ databases">
        <authorList>
            <consortium name="Pathogen Informatics"/>
        </authorList>
    </citation>
    <scope>NUCLEOTIDE SEQUENCE [LARGE SCALE GENOMIC DNA]</scope>
    <source>
        <strain evidence="14 15">NCTC10146</strain>
    </source>
</reference>
<dbReference type="GO" id="GO:0003887">
    <property type="term" value="F:DNA-directed DNA polymerase activity"/>
    <property type="evidence" value="ECO:0007669"/>
    <property type="project" value="UniProtKB-KW"/>
</dbReference>
<feature type="domain" description="DNA polymerase III beta sliding clamp C-terminal" evidence="13">
    <location>
        <begin position="256"/>
        <end position="372"/>
    </location>
</feature>
<dbReference type="AlphaFoldDB" id="A0A449APU4"/>
<evidence type="ECO:0000256" key="10">
    <source>
        <dbReference type="ARBA" id="ARBA00023125"/>
    </source>
</evidence>
<dbReference type="Gene3D" id="3.10.150.10">
    <property type="entry name" value="DNA Polymerase III, subunit A, domain 2"/>
    <property type="match status" value="1"/>
</dbReference>
<dbReference type="Pfam" id="PF02768">
    <property type="entry name" value="DNA_pol3_beta_3"/>
    <property type="match status" value="1"/>
</dbReference>
<dbReference type="Gene3D" id="3.70.10.10">
    <property type="match status" value="1"/>
</dbReference>
<protein>
    <submittedName>
        <fullName evidence="14">DNA polymerase III, beta subunit</fullName>
        <ecNumber evidence="14">2.7.7.7</ecNumber>
    </submittedName>
</protein>
<dbReference type="PANTHER" id="PTHR30478">
    <property type="entry name" value="DNA POLYMERASE III SUBUNIT BETA"/>
    <property type="match status" value="1"/>
</dbReference>
<evidence type="ECO:0000259" key="13">
    <source>
        <dbReference type="Pfam" id="PF02768"/>
    </source>
</evidence>
<dbReference type="SUPFAM" id="SSF55979">
    <property type="entry name" value="DNA clamp"/>
    <property type="match status" value="3"/>
</dbReference>
<keyword evidence="8" id="KW-0235">DNA replication</keyword>
<keyword evidence="5" id="KW-0963">Cytoplasm</keyword>
<dbReference type="InterPro" id="IPR046938">
    <property type="entry name" value="DNA_clamp_sf"/>
</dbReference>
<dbReference type="GO" id="GO:0008408">
    <property type="term" value="F:3'-5' exonuclease activity"/>
    <property type="evidence" value="ECO:0007669"/>
    <property type="project" value="InterPro"/>
</dbReference>
<evidence type="ECO:0000256" key="8">
    <source>
        <dbReference type="ARBA" id="ARBA00022705"/>
    </source>
</evidence>
<dbReference type="Pfam" id="PF00712">
    <property type="entry name" value="DNA_pol3_beta"/>
    <property type="match status" value="1"/>
</dbReference>
<dbReference type="GO" id="GO:0009360">
    <property type="term" value="C:DNA polymerase III complex"/>
    <property type="evidence" value="ECO:0007669"/>
    <property type="project" value="InterPro"/>
</dbReference>
<dbReference type="SMART" id="SM00480">
    <property type="entry name" value="POL3Bc"/>
    <property type="match status" value="1"/>
</dbReference>
<evidence type="ECO:0000256" key="1">
    <source>
        <dbReference type="ARBA" id="ARBA00002266"/>
    </source>
</evidence>
<dbReference type="EMBL" id="LR215010">
    <property type="protein sequence ID" value="VEU68558.1"/>
    <property type="molecule type" value="Genomic_DNA"/>
</dbReference>
<proteinExistence type="inferred from homology"/>
<evidence type="ECO:0000256" key="4">
    <source>
        <dbReference type="ARBA" id="ARBA00011400"/>
    </source>
</evidence>
<keyword evidence="7 14" id="KW-0548">Nucleotidyltransferase</keyword>
<comment type="subcellular location">
    <subcellularLocation>
        <location evidence="2">Cytoplasm</location>
    </subcellularLocation>
</comment>
<dbReference type="GO" id="GO:0006271">
    <property type="term" value="P:DNA strand elongation involved in DNA replication"/>
    <property type="evidence" value="ECO:0007669"/>
    <property type="project" value="TreeGrafter"/>
</dbReference>
<dbReference type="GO" id="GO:0005737">
    <property type="term" value="C:cytoplasm"/>
    <property type="evidence" value="ECO:0007669"/>
    <property type="project" value="UniProtKB-SubCell"/>
</dbReference>
<organism evidence="14 15">
    <name type="scientific">Mycoplasmopsis canis</name>
    <dbReference type="NCBI Taxonomy" id="29555"/>
    <lineage>
        <taxon>Bacteria</taxon>
        <taxon>Bacillati</taxon>
        <taxon>Mycoplasmatota</taxon>
        <taxon>Mycoplasmoidales</taxon>
        <taxon>Metamycoplasmataceae</taxon>
        <taxon>Mycoplasmopsis</taxon>
    </lineage>
</organism>
<evidence type="ECO:0000256" key="2">
    <source>
        <dbReference type="ARBA" id="ARBA00004496"/>
    </source>
</evidence>
<keyword evidence="10" id="KW-0238">DNA-binding</keyword>
<evidence type="ECO:0000256" key="3">
    <source>
        <dbReference type="ARBA" id="ARBA00010752"/>
    </source>
</evidence>